<dbReference type="InterPro" id="IPR036872">
    <property type="entry name" value="CH_dom_sf"/>
</dbReference>
<dbReference type="eggNOG" id="KOG2128">
    <property type="taxonomic scope" value="Eukaryota"/>
</dbReference>
<gene>
    <name evidence="3" type="ORF">BRAFLDRAFT_95792</name>
</gene>
<organism>
    <name type="scientific">Branchiostoma floridae</name>
    <name type="common">Florida lancelet</name>
    <name type="synonym">Amphioxus</name>
    <dbReference type="NCBI Taxonomy" id="7739"/>
    <lineage>
        <taxon>Eukaryota</taxon>
        <taxon>Metazoa</taxon>
        <taxon>Chordata</taxon>
        <taxon>Cephalochordata</taxon>
        <taxon>Leptocardii</taxon>
        <taxon>Amphioxiformes</taxon>
        <taxon>Branchiostomatidae</taxon>
        <taxon>Branchiostoma</taxon>
    </lineage>
</organism>
<reference evidence="3" key="1">
    <citation type="journal article" date="2008" name="Nature">
        <title>The amphioxus genome and the evolution of the chordate karyotype.</title>
        <authorList>
            <consortium name="US DOE Joint Genome Institute (JGI-PGF)"/>
            <person name="Putnam N.H."/>
            <person name="Butts T."/>
            <person name="Ferrier D.E.K."/>
            <person name="Furlong R.F."/>
            <person name="Hellsten U."/>
            <person name="Kawashima T."/>
            <person name="Robinson-Rechavi M."/>
            <person name="Shoguchi E."/>
            <person name="Terry A."/>
            <person name="Yu J.-K."/>
            <person name="Benito-Gutierrez E.L."/>
            <person name="Dubchak I."/>
            <person name="Garcia-Fernandez J."/>
            <person name="Gibson-Brown J.J."/>
            <person name="Grigoriev I.V."/>
            <person name="Horton A.C."/>
            <person name="de Jong P.J."/>
            <person name="Jurka J."/>
            <person name="Kapitonov V.V."/>
            <person name="Kohara Y."/>
            <person name="Kuroki Y."/>
            <person name="Lindquist E."/>
            <person name="Lucas S."/>
            <person name="Osoegawa K."/>
            <person name="Pennacchio L.A."/>
            <person name="Salamov A.A."/>
            <person name="Satou Y."/>
            <person name="Sauka-Spengler T."/>
            <person name="Schmutz J."/>
            <person name="Shin-I T."/>
            <person name="Toyoda A."/>
            <person name="Bronner-Fraser M."/>
            <person name="Fujiyama A."/>
            <person name="Holland L.Z."/>
            <person name="Holland P.W.H."/>
            <person name="Satoh N."/>
            <person name="Rokhsar D.S."/>
        </authorList>
    </citation>
    <scope>NUCLEOTIDE SEQUENCE [LARGE SCALE GENOMIC DNA]</scope>
    <source>
        <strain evidence="3">S238N-H82</strain>
        <tissue evidence="3">Testes</tissue>
    </source>
</reference>
<accession>C3YQ64</accession>
<dbReference type="AlphaFoldDB" id="C3YQ64"/>
<dbReference type="STRING" id="7739.C3YQ64"/>
<dbReference type="Pfam" id="PF00307">
    <property type="entry name" value="CH"/>
    <property type="match status" value="1"/>
</dbReference>
<dbReference type="Gene3D" id="1.10.418.10">
    <property type="entry name" value="Calponin-like domain"/>
    <property type="match status" value="1"/>
</dbReference>
<dbReference type="SUPFAM" id="SSF47576">
    <property type="entry name" value="Calponin-homology domain, CH-domain"/>
    <property type="match status" value="1"/>
</dbReference>
<proteinExistence type="predicted"/>
<dbReference type="PANTHER" id="PTHR14149">
    <property type="entry name" value="RAS GTPASE-ACTIVATING PROTEIN WITH IQ MOTIF"/>
    <property type="match status" value="1"/>
</dbReference>
<feature type="region of interest" description="Disordered" evidence="1">
    <location>
        <begin position="1"/>
        <end position="26"/>
    </location>
</feature>
<evidence type="ECO:0000256" key="1">
    <source>
        <dbReference type="SAM" id="MobiDB-lite"/>
    </source>
</evidence>
<dbReference type="PROSITE" id="PS50021">
    <property type="entry name" value="CH"/>
    <property type="match status" value="1"/>
</dbReference>
<sequence>MEDGDDVDAKRASFSHVGMTEERQSAEEMDEKRQQAMAYEYLCHLQEAKQWMEACIREELPATTELEEGLMNGVILGKLAHFFAADIVPIKKLYDIDQSRYQAKGLHFRHTDNINHWLRAMEKVGFPKLSEDDAALHAAIIAINDAIEKQVSADTLTALQNPAARMKQVQDHLADSYQEQLYTMKTAKEEKAAAQAEREEVNEADQDVYDRLLTQAEIQGNVNQVNLRAGVDKVNAALDAGDEMALIEALQAPGLGLAAIKKDNATWYLDELSRLRQEKGQLLDKDDIHKSVEQANNAADTRTKRDEAIKAINMAIDSGSTTELMSALKRADAQLPPVEEHGTQLYLAGLTNLKNKKDGVCALPTILA</sequence>
<evidence type="ECO:0000259" key="2">
    <source>
        <dbReference type="PROSITE" id="PS50021"/>
    </source>
</evidence>
<dbReference type="PANTHER" id="PTHR14149:SF14">
    <property type="entry name" value="CALPONIN-HOMOLOGY (CH) DOMAIN-CONTAINING PROTEIN"/>
    <property type="match status" value="1"/>
</dbReference>
<dbReference type="InParanoid" id="C3YQ64"/>
<name>C3YQ64_BRAFL</name>
<dbReference type="EMBL" id="GG666540">
    <property type="protein sequence ID" value="EEN57568.1"/>
    <property type="molecule type" value="Genomic_DNA"/>
</dbReference>
<feature type="domain" description="Calponin-homology (CH)" evidence="2">
    <location>
        <begin position="42"/>
        <end position="167"/>
    </location>
</feature>
<dbReference type="InterPro" id="IPR001715">
    <property type="entry name" value="CH_dom"/>
</dbReference>
<protein>
    <recommendedName>
        <fullName evidence="2">Calponin-homology (CH) domain-containing protein</fullName>
    </recommendedName>
</protein>
<evidence type="ECO:0000313" key="3">
    <source>
        <dbReference type="EMBL" id="EEN57568.1"/>
    </source>
</evidence>